<feature type="region of interest" description="Disordered" evidence="1">
    <location>
        <begin position="1"/>
        <end position="28"/>
    </location>
</feature>
<protein>
    <submittedName>
        <fullName evidence="2">Ash family protein</fullName>
    </submittedName>
</protein>
<evidence type="ECO:0000256" key="1">
    <source>
        <dbReference type="SAM" id="MobiDB-lite"/>
    </source>
</evidence>
<accession>A0A6G4MU66</accession>
<dbReference type="AlphaFoldDB" id="A0A6G4MU66"/>
<name>A0A6G4MU66_9ENTR</name>
<sequence>MVGQAGASQDAPVADEAGKANPVWFHHP</sequence>
<dbReference type="EMBL" id="JAAJRM010000009">
    <property type="protein sequence ID" value="NGF44712.1"/>
    <property type="molecule type" value="Genomic_DNA"/>
</dbReference>
<reference evidence="2" key="1">
    <citation type="submission" date="2020-02" db="EMBL/GenBank/DDBJ databases">
        <title>WGS of Carbapenem-Resistant Enterobacteriaceae.</title>
        <authorList>
            <person name="Tokajian S."/>
            <person name="El Chaar M."/>
            <person name="El Khoury M."/>
        </authorList>
    </citation>
    <scope>NUCLEOTIDE SEQUENCE</scope>
    <source>
        <strain evidence="2">EHM_71</strain>
    </source>
</reference>
<gene>
    <name evidence="2" type="ORF">G5635_20135</name>
</gene>
<organism evidence="2">
    <name type="scientific">Enterobacter hormaechei</name>
    <dbReference type="NCBI Taxonomy" id="158836"/>
    <lineage>
        <taxon>Bacteria</taxon>
        <taxon>Pseudomonadati</taxon>
        <taxon>Pseudomonadota</taxon>
        <taxon>Gammaproteobacteria</taxon>
        <taxon>Enterobacterales</taxon>
        <taxon>Enterobacteriaceae</taxon>
        <taxon>Enterobacter</taxon>
        <taxon>Enterobacter cloacae complex</taxon>
    </lineage>
</organism>
<evidence type="ECO:0000313" key="2">
    <source>
        <dbReference type="EMBL" id="NGF44712.1"/>
    </source>
</evidence>
<proteinExistence type="predicted"/>
<comment type="caution">
    <text evidence="2">The sequence shown here is derived from an EMBL/GenBank/DDBJ whole genome shotgun (WGS) entry which is preliminary data.</text>
</comment>